<dbReference type="SUPFAM" id="SSF54001">
    <property type="entry name" value="Cysteine proteinases"/>
    <property type="match status" value="1"/>
</dbReference>
<feature type="region of interest" description="Disordered" evidence="7">
    <location>
        <begin position="188"/>
        <end position="208"/>
    </location>
</feature>
<reference evidence="12 13" key="2">
    <citation type="submission" date="2025-04" db="UniProtKB">
        <authorList>
            <consortium name="RefSeq"/>
        </authorList>
    </citation>
    <scope>IDENTIFICATION</scope>
    <source>
        <tissue evidence="12 13">Whole body</tissue>
    </source>
</reference>
<evidence type="ECO:0000313" key="12">
    <source>
        <dbReference type="RefSeq" id="XP_025425816.1"/>
    </source>
</evidence>
<dbReference type="OrthoDB" id="21192at2759"/>
<evidence type="ECO:0000313" key="11">
    <source>
        <dbReference type="Proteomes" id="UP000694846"/>
    </source>
</evidence>
<dbReference type="Proteomes" id="UP000694846">
    <property type="component" value="Unplaced"/>
</dbReference>
<dbReference type="RefSeq" id="XP_025425818.1">
    <property type="nucleotide sequence ID" value="XM_025570033.1"/>
</dbReference>
<dbReference type="PROSITE" id="PS00973">
    <property type="entry name" value="USP_2"/>
    <property type="match status" value="1"/>
</dbReference>
<protein>
    <recommendedName>
        <fullName evidence="2">ubiquitinyl hydrolase 1</fullName>
        <ecNumber evidence="2">3.4.19.12</ecNumber>
    </recommendedName>
</protein>
<sequence>MDVDDIDCQHLMEAVKNLNVDADEMRVTLNNRSCNVCVGVDQLWICLECRQILCGPNALGHNTAHYEFHKNHCIFINLESAAIFCFKCDSDVVPKNHDDELNRLRQFILYNQGSNANDTKKNPRKRSPPKKSTKPRKKTGRKRRYRSKKKTVGSKTGIDSTELSENDPETVMLKNGLNATPKKIITKKAAKPKKPKKPIFKRGPRTNKKVGITNSGNNCFMNAIWQVLRHLKPFMYCLKLCRTADVVFYNNNDNIAQKTVKLTIGEELWKLLTSLIDWKQPSGKKNRDSISPADLYTIVCKIKPRYKGFHQHDAQEFLMFTLDTLHSELRDEKIRKLTERGTEIENPNKIDTLVSVIFRGTLLSEVFCLNCNTPSRTNDPFSDISLDIPDYKNIEHTETEPRPVDLLTDCLARYIAVEELNENNFYLCSKCESQQKSTKRFWINSLPNVLCLHLKRFRWDTNYRTKVHTHIKFPMNSLDMSQYLDDDKKETLNKDSSYMFDLISVIVHDGEGGGSGHYTAYALDDKDGQWYEYNDEKVHEVDTAMVENLQAYLLFYIKREIQMNLSY</sequence>
<dbReference type="PANTHER" id="PTHR21646">
    <property type="entry name" value="UBIQUITIN CARBOXYL-TERMINAL HYDROLASE"/>
    <property type="match status" value="1"/>
</dbReference>
<dbReference type="GO" id="GO:0016579">
    <property type="term" value="P:protein deubiquitination"/>
    <property type="evidence" value="ECO:0007669"/>
    <property type="project" value="InterPro"/>
</dbReference>
<keyword evidence="3" id="KW-0479">Metal-binding</keyword>
<dbReference type="SMART" id="SM00290">
    <property type="entry name" value="ZnF_UBP"/>
    <property type="match status" value="1"/>
</dbReference>
<evidence type="ECO:0000256" key="5">
    <source>
        <dbReference type="ARBA" id="ARBA00022833"/>
    </source>
</evidence>
<dbReference type="InterPro" id="IPR013083">
    <property type="entry name" value="Znf_RING/FYVE/PHD"/>
</dbReference>
<dbReference type="EC" id="3.4.19.12" evidence="2"/>
<dbReference type="Pfam" id="PF00443">
    <property type="entry name" value="UCH"/>
    <property type="match status" value="1"/>
</dbReference>
<dbReference type="PANTHER" id="PTHR21646:SF19">
    <property type="entry name" value="UBIQUITIN CARBOXYL-TERMINAL HYDROLASE 3"/>
    <property type="match status" value="1"/>
</dbReference>
<dbReference type="InterPro" id="IPR001607">
    <property type="entry name" value="Znf_UBP"/>
</dbReference>
<dbReference type="SUPFAM" id="SSF57850">
    <property type="entry name" value="RING/U-box"/>
    <property type="match status" value="1"/>
</dbReference>
<evidence type="ECO:0000256" key="6">
    <source>
        <dbReference type="PROSITE-ProRule" id="PRU00502"/>
    </source>
</evidence>
<dbReference type="InterPro" id="IPR038765">
    <property type="entry name" value="Papain-like_cys_pep_sf"/>
</dbReference>
<evidence type="ECO:0000313" key="13">
    <source>
        <dbReference type="RefSeq" id="XP_025425817.1"/>
    </source>
</evidence>
<evidence type="ECO:0000256" key="7">
    <source>
        <dbReference type="SAM" id="MobiDB-lite"/>
    </source>
</evidence>
<dbReference type="GO" id="GO:0004843">
    <property type="term" value="F:cysteine-type deubiquitinase activity"/>
    <property type="evidence" value="ECO:0007669"/>
    <property type="project" value="UniProtKB-EC"/>
</dbReference>
<dbReference type="AlphaFoldDB" id="A0A2S2R990"/>
<keyword evidence="4 6" id="KW-0863">Zinc-finger</keyword>
<reference evidence="10" key="1">
    <citation type="submission" date="2018-04" db="EMBL/GenBank/DDBJ databases">
        <title>Transcriptome assembly of Sipha flava.</title>
        <authorList>
            <person name="Scully E.D."/>
            <person name="Geib S.M."/>
            <person name="Palmer N.A."/>
            <person name="Koch K."/>
            <person name="Bradshaw J."/>
            <person name="Heng-Moss T."/>
            <person name="Sarath G."/>
        </authorList>
    </citation>
    <scope>NUCLEOTIDE SEQUENCE</scope>
</reference>
<evidence type="ECO:0000256" key="3">
    <source>
        <dbReference type="ARBA" id="ARBA00022723"/>
    </source>
</evidence>
<proteinExistence type="predicted"/>
<feature type="region of interest" description="Disordered" evidence="7">
    <location>
        <begin position="112"/>
        <end position="165"/>
    </location>
</feature>
<evidence type="ECO:0000256" key="4">
    <source>
        <dbReference type="ARBA" id="ARBA00022771"/>
    </source>
</evidence>
<dbReference type="CDD" id="cd02257">
    <property type="entry name" value="Peptidase_C19"/>
    <property type="match status" value="1"/>
</dbReference>
<name>A0A2S2R990_9HEMI</name>
<dbReference type="PROSITE" id="PS50271">
    <property type="entry name" value="ZF_UBP"/>
    <property type="match status" value="1"/>
</dbReference>
<evidence type="ECO:0000313" key="10">
    <source>
        <dbReference type="EMBL" id="MBY86617.1"/>
    </source>
</evidence>
<feature type="domain" description="UBP-type" evidence="9">
    <location>
        <begin position="6"/>
        <end position="111"/>
    </location>
</feature>
<dbReference type="Gene3D" id="3.30.40.10">
    <property type="entry name" value="Zinc/RING finger domain, C3HC4 (zinc finger)"/>
    <property type="match status" value="1"/>
</dbReference>
<evidence type="ECO:0000313" key="15">
    <source>
        <dbReference type="RefSeq" id="XP_025425819.1"/>
    </source>
</evidence>
<dbReference type="Pfam" id="PF02148">
    <property type="entry name" value="zf-UBP"/>
    <property type="match status" value="1"/>
</dbReference>
<keyword evidence="10" id="KW-0378">Hydrolase</keyword>
<feature type="compositionally biased region" description="Basic residues" evidence="7">
    <location>
        <begin position="122"/>
        <end position="152"/>
    </location>
</feature>
<accession>A0A2S2R990</accession>
<dbReference type="InterPro" id="IPR018200">
    <property type="entry name" value="USP_CS"/>
</dbReference>
<dbReference type="InterPro" id="IPR028889">
    <property type="entry name" value="USP"/>
</dbReference>
<comment type="catalytic activity">
    <reaction evidence="1">
        <text>Thiol-dependent hydrolysis of ester, thioester, amide, peptide and isopeptide bonds formed by the C-terminal Gly of ubiquitin (a 76-residue protein attached to proteins as an intracellular targeting signal).</text>
        <dbReference type="EC" id="3.4.19.12"/>
    </reaction>
</comment>
<dbReference type="PROSITE" id="PS50235">
    <property type="entry name" value="USP_3"/>
    <property type="match status" value="1"/>
</dbReference>
<evidence type="ECO:0000313" key="14">
    <source>
        <dbReference type="RefSeq" id="XP_025425818.1"/>
    </source>
</evidence>
<evidence type="ECO:0000256" key="1">
    <source>
        <dbReference type="ARBA" id="ARBA00000707"/>
    </source>
</evidence>
<evidence type="ECO:0000256" key="2">
    <source>
        <dbReference type="ARBA" id="ARBA00012759"/>
    </source>
</evidence>
<dbReference type="RefSeq" id="XP_025425817.1">
    <property type="nucleotide sequence ID" value="XM_025570032.1"/>
</dbReference>
<dbReference type="Gene3D" id="3.90.70.10">
    <property type="entry name" value="Cysteine proteinases"/>
    <property type="match status" value="1"/>
</dbReference>
<dbReference type="EMBL" id="GGMS01017414">
    <property type="protein sequence ID" value="MBY86617.1"/>
    <property type="molecule type" value="Transcribed_RNA"/>
</dbReference>
<dbReference type="InterPro" id="IPR001394">
    <property type="entry name" value="Peptidase_C19_UCH"/>
</dbReference>
<dbReference type="GO" id="GO:0008270">
    <property type="term" value="F:zinc ion binding"/>
    <property type="evidence" value="ECO:0007669"/>
    <property type="project" value="UniProtKB-KW"/>
</dbReference>
<dbReference type="RefSeq" id="XP_025425819.1">
    <property type="nucleotide sequence ID" value="XM_025570034.1"/>
</dbReference>
<gene>
    <name evidence="10" type="primary">Usp3</name>
    <name evidence="12 13 14 15" type="synonym">LOC112694532</name>
    <name evidence="10" type="ORF">g.62553</name>
</gene>
<evidence type="ECO:0000259" key="8">
    <source>
        <dbReference type="PROSITE" id="PS50235"/>
    </source>
</evidence>
<keyword evidence="5" id="KW-0862">Zinc</keyword>
<dbReference type="RefSeq" id="XP_025425816.1">
    <property type="nucleotide sequence ID" value="XM_025570031.1"/>
</dbReference>
<organism evidence="10">
    <name type="scientific">Sipha flava</name>
    <name type="common">yellow sugarcane aphid</name>
    <dbReference type="NCBI Taxonomy" id="143950"/>
    <lineage>
        <taxon>Eukaryota</taxon>
        <taxon>Metazoa</taxon>
        <taxon>Ecdysozoa</taxon>
        <taxon>Arthropoda</taxon>
        <taxon>Hexapoda</taxon>
        <taxon>Insecta</taxon>
        <taxon>Pterygota</taxon>
        <taxon>Neoptera</taxon>
        <taxon>Paraneoptera</taxon>
        <taxon>Hemiptera</taxon>
        <taxon>Sternorrhyncha</taxon>
        <taxon>Aphidomorpha</taxon>
        <taxon>Aphidoidea</taxon>
        <taxon>Aphididae</taxon>
        <taxon>Sipha</taxon>
    </lineage>
</organism>
<evidence type="ECO:0000259" key="9">
    <source>
        <dbReference type="PROSITE" id="PS50271"/>
    </source>
</evidence>
<keyword evidence="11" id="KW-1185">Reference proteome</keyword>
<dbReference type="InterPro" id="IPR050185">
    <property type="entry name" value="Ub_carboxyl-term_hydrolase"/>
</dbReference>
<feature type="domain" description="USP" evidence="8">
    <location>
        <begin position="210"/>
        <end position="559"/>
    </location>
</feature>